<evidence type="ECO:0000313" key="4">
    <source>
        <dbReference type="Proteomes" id="UP001182556"/>
    </source>
</evidence>
<keyword evidence="1" id="KW-0175">Coiled coil</keyword>
<evidence type="ECO:0000256" key="1">
    <source>
        <dbReference type="SAM" id="Coils"/>
    </source>
</evidence>
<feature type="region of interest" description="Disordered" evidence="2">
    <location>
        <begin position="22"/>
        <end position="62"/>
    </location>
</feature>
<feature type="compositionally biased region" description="Low complexity" evidence="2">
    <location>
        <begin position="88"/>
        <end position="100"/>
    </location>
</feature>
<protein>
    <submittedName>
        <fullName evidence="3">Uncharacterized protein</fullName>
    </submittedName>
</protein>
<accession>A0AAD9CZ84</accession>
<evidence type="ECO:0000313" key="3">
    <source>
        <dbReference type="EMBL" id="KAK1924172.1"/>
    </source>
</evidence>
<name>A0AAD9CZ84_PAPLA</name>
<organism evidence="3 4">
    <name type="scientific">Papiliotrema laurentii</name>
    <name type="common">Cryptococcus laurentii</name>
    <dbReference type="NCBI Taxonomy" id="5418"/>
    <lineage>
        <taxon>Eukaryota</taxon>
        <taxon>Fungi</taxon>
        <taxon>Dikarya</taxon>
        <taxon>Basidiomycota</taxon>
        <taxon>Agaricomycotina</taxon>
        <taxon>Tremellomycetes</taxon>
        <taxon>Tremellales</taxon>
        <taxon>Rhynchogastremaceae</taxon>
        <taxon>Papiliotrema</taxon>
    </lineage>
</organism>
<dbReference type="AlphaFoldDB" id="A0AAD9CZ84"/>
<sequence>MLTLCSLSLMDQTYRAKLTAEPAAQHHPLTHSSGEQAGHGEGITIQPHPTSDPPNGSAPRTARALDQEPIPVHLPNIYVNPYPPQQPPAAVASADYDSSSNVEPMRRSDSHRTSQRSVQVGPWRVAKPHPLLWVCLALSVLALVLEVPKGALPTLTGRHKALRAREKALNDRLNLLAHLAVFLPPPLSHLVVPPNGSGLSTSAPSLVDEYVRLVPGMRFWNTRAGAYEMGRAGENGEKWWSVEDLGEGASVVRRQGGGEGKEVWVLRLGEAESEDKTLLHALTHSLLLRDRLMDEISRLKATPSPSCPPSTALIEHPRVSALERVAHDSDRHERELDELRREEWDRLEEFKRREREREKEVEEREREVSRREKWVVEEMRKLSDKIHAQATELALEDKITERLKAYQRRLAQVHEHSEL</sequence>
<comment type="caution">
    <text evidence="3">The sequence shown here is derived from an EMBL/GenBank/DDBJ whole genome shotgun (WGS) entry which is preliminary data.</text>
</comment>
<keyword evidence="4" id="KW-1185">Reference proteome</keyword>
<reference evidence="3" key="1">
    <citation type="submission" date="2023-02" db="EMBL/GenBank/DDBJ databases">
        <title>Identification and recombinant expression of a fungal hydrolase from Papiliotrema laurentii that hydrolyzes apple cutin and clears colloidal polyester polyurethane.</title>
        <authorList>
            <consortium name="DOE Joint Genome Institute"/>
            <person name="Roman V.A."/>
            <person name="Bojanowski C."/>
            <person name="Crable B.R."/>
            <person name="Wagner D.N."/>
            <person name="Hung C.S."/>
            <person name="Nadeau L.J."/>
            <person name="Schratz L."/>
            <person name="Haridas S."/>
            <person name="Pangilinan J."/>
            <person name="Lipzen A."/>
            <person name="Na H."/>
            <person name="Yan M."/>
            <person name="Ng V."/>
            <person name="Grigoriev I.V."/>
            <person name="Spatafora J.W."/>
            <person name="Barlow D."/>
            <person name="Biffinger J."/>
            <person name="Kelley-Loughnane N."/>
            <person name="Varaljay V.A."/>
            <person name="Crookes-Goodson W.J."/>
        </authorList>
    </citation>
    <scope>NUCLEOTIDE SEQUENCE</scope>
    <source>
        <strain evidence="3">5307AH</strain>
    </source>
</reference>
<feature type="coiled-coil region" evidence="1">
    <location>
        <begin position="322"/>
        <end position="372"/>
    </location>
</feature>
<proteinExistence type="predicted"/>
<dbReference type="EMBL" id="JAODAN010000005">
    <property type="protein sequence ID" value="KAK1924172.1"/>
    <property type="molecule type" value="Genomic_DNA"/>
</dbReference>
<evidence type="ECO:0000256" key="2">
    <source>
        <dbReference type="SAM" id="MobiDB-lite"/>
    </source>
</evidence>
<feature type="region of interest" description="Disordered" evidence="2">
    <location>
        <begin position="75"/>
        <end position="117"/>
    </location>
</feature>
<gene>
    <name evidence="3" type="ORF">DB88DRAFT_269652</name>
</gene>
<dbReference type="Proteomes" id="UP001182556">
    <property type="component" value="Unassembled WGS sequence"/>
</dbReference>